<keyword evidence="3" id="KW-1185">Reference proteome</keyword>
<dbReference type="EnsemblFungi" id="EJT73016">
    <property type="protein sequence ID" value="EJT73016"/>
    <property type="gene ID" value="GGTG_09867"/>
</dbReference>
<name>J3P8N2_GAET3</name>
<dbReference type="OrthoDB" id="4152607at2759"/>
<protein>
    <submittedName>
        <fullName evidence="1 2">Uncharacterized protein</fullName>
    </submittedName>
</protein>
<dbReference type="VEuPathDB" id="FungiDB:GGTG_09867"/>
<reference evidence="3" key="1">
    <citation type="submission" date="2010-07" db="EMBL/GenBank/DDBJ databases">
        <title>The genome sequence of Gaeumannomyces graminis var. tritici strain R3-111a-1.</title>
        <authorList>
            <consortium name="The Broad Institute Genome Sequencing Platform"/>
            <person name="Ma L.-J."/>
            <person name="Dead R."/>
            <person name="Young S."/>
            <person name="Zeng Q."/>
            <person name="Koehrsen M."/>
            <person name="Alvarado L."/>
            <person name="Berlin A."/>
            <person name="Chapman S.B."/>
            <person name="Chen Z."/>
            <person name="Freedman E."/>
            <person name="Gellesch M."/>
            <person name="Goldberg J."/>
            <person name="Griggs A."/>
            <person name="Gujja S."/>
            <person name="Heilman E.R."/>
            <person name="Heiman D."/>
            <person name="Hepburn T."/>
            <person name="Howarth C."/>
            <person name="Jen D."/>
            <person name="Larson L."/>
            <person name="Mehta T."/>
            <person name="Neiman D."/>
            <person name="Pearson M."/>
            <person name="Roberts A."/>
            <person name="Saif S."/>
            <person name="Shea T."/>
            <person name="Shenoy N."/>
            <person name="Sisk P."/>
            <person name="Stolte C."/>
            <person name="Sykes S."/>
            <person name="Walk T."/>
            <person name="White J."/>
            <person name="Yandava C."/>
            <person name="Haas B."/>
            <person name="Nusbaum C."/>
            <person name="Birren B."/>
        </authorList>
    </citation>
    <scope>NUCLEOTIDE SEQUENCE [LARGE SCALE GENOMIC DNA]</scope>
    <source>
        <strain evidence="3">R3-111a-1</strain>
    </source>
</reference>
<evidence type="ECO:0000313" key="3">
    <source>
        <dbReference type="Proteomes" id="UP000006039"/>
    </source>
</evidence>
<dbReference type="STRING" id="644352.J3P8N2"/>
<dbReference type="eggNOG" id="ENOG502SJQX">
    <property type="taxonomic scope" value="Eukaryota"/>
</dbReference>
<reference evidence="1" key="2">
    <citation type="submission" date="2010-07" db="EMBL/GenBank/DDBJ databases">
        <authorList>
            <consortium name="The Broad Institute Genome Sequencing Platform"/>
            <consortium name="Broad Institute Genome Sequencing Center for Infectious Disease"/>
            <person name="Ma L.-J."/>
            <person name="Dead R."/>
            <person name="Young S."/>
            <person name="Zeng Q."/>
            <person name="Koehrsen M."/>
            <person name="Alvarado L."/>
            <person name="Berlin A."/>
            <person name="Chapman S.B."/>
            <person name="Chen Z."/>
            <person name="Freedman E."/>
            <person name="Gellesch M."/>
            <person name="Goldberg J."/>
            <person name="Griggs A."/>
            <person name="Gujja S."/>
            <person name="Heilman E.R."/>
            <person name="Heiman D."/>
            <person name="Hepburn T."/>
            <person name="Howarth C."/>
            <person name="Jen D."/>
            <person name="Larson L."/>
            <person name="Mehta T."/>
            <person name="Neiman D."/>
            <person name="Pearson M."/>
            <person name="Roberts A."/>
            <person name="Saif S."/>
            <person name="Shea T."/>
            <person name="Shenoy N."/>
            <person name="Sisk P."/>
            <person name="Stolte C."/>
            <person name="Sykes S."/>
            <person name="Walk T."/>
            <person name="White J."/>
            <person name="Yandava C."/>
            <person name="Haas B."/>
            <person name="Nusbaum C."/>
            <person name="Birren B."/>
        </authorList>
    </citation>
    <scope>NUCLEOTIDE SEQUENCE</scope>
    <source>
        <strain evidence="1">R3-111a-1</strain>
    </source>
</reference>
<dbReference type="GeneID" id="20350325"/>
<organism evidence="1">
    <name type="scientific">Gaeumannomyces tritici (strain R3-111a-1)</name>
    <name type="common">Wheat and barley take-all root rot fungus</name>
    <name type="synonym">Gaeumannomyces graminis var. tritici</name>
    <dbReference type="NCBI Taxonomy" id="644352"/>
    <lineage>
        <taxon>Eukaryota</taxon>
        <taxon>Fungi</taxon>
        <taxon>Dikarya</taxon>
        <taxon>Ascomycota</taxon>
        <taxon>Pezizomycotina</taxon>
        <taxon>Sordariomycetes</taxon>
        <taxon>Sordariomycetidae</taxon>
        <taxon>Magnaporthales</taxon>
        <taxon>Magnaporthaceae</taxon>
        <taxon>Gaeumannomyces</taxon>
    </lineage>
</organism>
<reference evidence="1" key="3">
    <citation type="submission" date="2010-09" db="EMBL/GenBank/DDBJ databases">
        <title>Annotation of Gaeumannomyces graminis var. tritici R3-111a-1.</title>
        <authorList>
            <consortium name="The Broad Institute Genome Sequencing Platform"/>
            <person name="Ma L.-J."/>
            <person name="Dead R."/>
            <person name="Young S.K."/>
            <person name="Zeng Q."/>
            <person name="Gargeya S."/>
            <person name="Fitzgerald M."/>
            <person name="Haas B."/>
            <person name="Abouelleil A."/>
            <person name="Alvarado L."/>
            <person name="Arachchi H.M."/>
            <person name="Berlin A."/>
            <person name="Brown A."/>
            <person name="Chapman S.B."/>
            <person name="Chen Z."/>
            <person name="Dunbar C."/>
            <person name="Freedman E."/>
            <person name="Gearin G."/>
            <person name="Gellesch M."/>
            <person name="Goldberg J."/>
            <person name="Griggs A."/>
            <person name="Gujja S."/>
            <person name="Heiman D."/>
            <person name="Howarth C."/>
            <person name="Larson L."/>
            <person name="Lui A."/>
            <person name="MacDonald P.J.P."/>
            <person name="Mehta T."/>
            <person name="Montmayeur A."/>
            <person name="Murphy C."/>
            <person name="Neiman D."/>
            <person name="Pearson M."/>
            <person name="Priest M."/>
            <person name="Roberts A."/>
            <person name="Saif S."/>
            <person name="Shea T."/>
            <person name="Shenoy N."/>
            <person name="Sisk P."/>
            <person name="Stolte C."/>
            <person name="Sykes S."/>
            <person name="Yandava C."/>
            <person name="Wortman J."/>
            <person name="Nusbaum C."/>
            <person name="Birren B."/>
        </authorList>
    </citation>
    <scope>NUCLEOTIDE SEQUENCE</scope>
    <source>
        <strain evidence="1">R3-111a-1</strain>
    </source>
</reference>
<proteinExistence type="predicted"/>
<reference evidence="2" key="4">
    <citation type="journal article" date="2015" name="G3 (Bethesda)">
        <title>Genome sequences of three phytopathogenic species of the Magnaporthaceae family of fungi.</title>
        <authorList>
            <person name="Okagaki L.H."/>
            <person name="Nunes C.C."/>
            <person name="Sailsbery J."/>
            <person name="Clay B."/>
            <person name="Brown D."/>
            <person name="John T."/>
            <person name="Oh Y."/>
            <person name="Young N."/>
            <person name="Fitzgerald M."/>
            <person name="Haas B.J."/>
            <person name="Zeng Q."/>
            <person name="Young S."/>
            <person name="Adiconis X."/>
            <person name="Fan L."/>
            <person name="Levin J.Z."/>
            <person name="Mitchell T.K."/>
            <person name="Okubara P.A."/>
            <person name="Farman M.L."/>
            <person name="Kohn L.M."/>
            <person name="Birren B."/>
            <person name="Ma L.-J."/>
            <person name="Dean R.A."/>
        </authorList>
    </citation>
    <scope>NUCLEOTIDE SEQUENCE</scope>
    <source>
        <strain evidence="2">R3-111a-1</strain>
    </source>
</reference>
<dbReference type="AlphaFoldDB" id="J3P8N2"/>
<dbReference type="EMBL" id="GL385399">
    <property type="protein sequence ID" value="EJT73016.1"/>
    <property type="molecule type" value="Genomic_DNA"/>
</dbReference>
<reference evidence="2" key="5">
    <citation type="submission" date="2018-04" db="UniProtKB">
        <authorList>
            <consortium name="EnsemblFungi"/>
        </authorList>
    </citation>
    <scope>IDENTIFICATION</scope>
    <source>
        <strain evidence="2">R3-111a-1</strain>
    </source>
</reference>
<evidence type="ECO:0000313" key="2">
    <source>
        <dbReference type="EnsemblFungi" id="EJT73016"/>
    </source>
</evidence>
<gene>
    <name evidence="2" type="primary">20350325</name>
    <name evidence="1" type="ORF">GGTG_09867</name>
</gene>
<accession>J3P8N2</accession>
<dbReference type="Proteomes" id="UP000006039">
    <property type="component" value="Unassembled WGS sequence"/>
</dbReference>
<sequence>MVSDLSKQLQSMAISNIVPPEHLLFDPSPEQHDIRQGLEDVPPYLFHVHHDRSVCKVDHDWAKSMDACATAAQSQASAQQDLLCRDNREVEGILNKHLRWRETTPGSANLVSWTSSLLYALRYICQLHYRGSRDSKSVTFLPMPLENIHLCVVRTKDFEKGVFIRDSYLIKHYKEYSPLDCGDDLAYFDKLRHQVRDNYYFGEFLSQGALKITDRCETVCAMQLKDAGLFDCILPSMDSVHQDTDRIMPPMCPTNTKKHWAKWVLDDRKRWDQHPASEDLSEDKQRVVARIAALFGQFSAPMAAAILCLRPRNINDERLARIVKSAGSFPTDMFTRCSTSNSRGIPVDNLMPELLQFEALMLEIARGVNNE</sequence>
<dbReference type="RefSeq" id="XP_009225990.1">
    <property type="nucleotide sequence ID" value="XM_009227726.1"/>
</dbReference>
<dbReference type="HOGENOM" id="CLU_048301_1_0_1"/>
<evidence type="ECO:0000313" key="1">
    <source>
        <dbReference type="EMBL" id="EJT73016.1"/>
    </source>
</evidence>